<dbReference type="Pfam" id="PF04347">
    <property type="entry name" value="FliO"/>
    <property type="match status" value="1"/>
</dbReference>
<keyword evidence="7" id="KW-0966">Cell projection</keyword>
<evidence type="ECO:0000313" key="7">
    <source>
        <dbReference type="EMBL" id="QJA05528.1"/>
    </source>
</evidence>
<evidence type="ECO:0000313" key="8">
    <source>
        <dbReference type="Proteomes" id="UP000501253"/>
    </source>
</evidence>
<feature type="transmembrane region" description="Helical" evidence="6">
    <location>
        <begin position="6"/>
        <end position="27"/>
    </location>
</feature>
<name>A0A6H1WQT7_9BACT</name>
<protein>
    <submittedName>
        <fullName evidence="7">Flagellar biosynthetic protein FliO</fullName>
    </submittedName>
</protein>
<keyword evidence="2" id="KW-1003">Cell membrane</keyword>
<evidence type="ECO:0000256" key="6">
    <source>
        <dbReference type="SAM" id="Phobius"/>
    </source>
</evidence>
<dbReference type="InterPro" id="IPR022781">
    <property type="entry name" value="Flagellar_biosynth_FliO"/>
</dbReference>
<keyword evidence="7" id="KW-0282">Flagellum</keyword>
<evidence type="ECO:0000256" key="3">
    <source>
        <dbReference type="ARBA" id="ARBA00022692"/>
    </source>
</evidence>
<evidence type="ECO:0000256" key="2">
    <source>
        <dbReference type="ARBA" id="ARBA00022475"/>
    </source>
</evidence>
<evidence type="ECO:0000256" key="1">
    <source>
        <dbReference type="ARBA" id="ARBA00004236"/>
    </source>
</evidence>
<dbReference type="EMBL" id="CP042909">
    <property type="protein sequence ID" value="QJA05528.1"/>
    <property type="molecule type" value="Genomic_DNA"/>
</dbReference>
<keyword evidence="5 6" id="KW-0472">Membrane</keyword>
<dbReference type="KEGG" id="tmai:FVE67_01385"/>
<organism evidence="7 8">
    <name type="scientific">Thermosulfurimonas marina</name>
    <dbReference type="NCBI Taxonomy" id="2047767"/>
    <lineage>
        <taxon>Bacteria</taxon>
        <taxon>Pseudomonadati</taxon>
        <taxon>Thermodesulfobacteriota</taxon>
        <taxon>Thermodesulfobacteria</taxon>
        <taxon>Thermodesulfobacteriales</taxon>
        <taxon>Thermodesulfobacteriaceae</taxon>
        <taxon>Thermosulfurimonas</taxon>
    </lineage>
</organism>
<keyword evidence="4 6" id="KW-1133">Transmembrane helix</keyword>
<gene>
    <name evidence="7" type="ORF">FVE67_01385</name>
</gene>
<keyword evidence="8" id="KW-1185">Reference proteome</keyword>
<dbReference type="GO" id="GO:0016020">
    <property type="term" value="C:membrane"/>
    <property type="evidence" value="ECO:0007669"/>
    <property type="project" value="InterPro"/>
</dbReference>
<dbReference type="GO" id="GO:0044781">
    <property type="term" value="P:bacterial-type flagellum organization"/>
    <property type="evidence" value="ECO:0007669"/>
    <property type="project" value="InterPro"/>
</dbReference>
<evidence type="ECO:0000256" key="5">
    <source>
        <dbReference type="ARBA" id="ARBA00023136"/>
    </source>
</evidence>
<accession>A0A6H1WQT7</accession>
<evidence type="ECO:0000256" key="4">
    <source>
        <dbReference type="ARBA" id="ARBA00022989"/>
    </source>
</evidence>
<comment type="subcellular location">
    <subcellularLocation>
        <location evidence="1">Cell membrane</location>
    </subcellularLocation>
</comment>
<proteinExistence type="predicted"/>
<keyword evidence="3 6" id="KW-0812">Transmembrane</keyword>
<dbReference type="RefSeq" id="WP_168718892.1">
    <property type="nucleotide sequence ID" value="NZ_CP042909.1"/>
</dbReference>
<dbReference type="Proteomes" id="UP000501253">
    <property type="component" value="Chromosome"/>
</dbReference>
<dbReference type="AlphaFoldDB" id="A0A6H1WQT7"/>
<reference evidence="7 8" key="1">
    <citation type="submission" date="2019-08" db="EMBL/GenBank/DDBJ databases">
        <title>Complete genome sequence of Thermosulfurimonas marina SU872T, an anaerobic thermophilic chemolithoautotrophic bacterium isolated from a shallow marine hydrothermal vent.</title>
        <authorList>
            <person name="Allioux M."/>
            <person name="Jebbar M."/>
            <person name="Slobodkina G."/>
            <person name="Slobodkin A."/>
            <person name="Moalic Y."/>
            <person name="Frolova A."/>
            <person name="Shao Z."/>
            <person name="Alain K."/>
        </authorList>
    </citation>
    <scope>NUCLEOTIDE SEQUENCE [LARGE SCALE GENOMIC DNA]</scope>
    <source>
        <strain evidence="7 8">SU872</strain>
    </source>
</reference>
<sequence length="85" mass="9731">MGPEVYLRVLGITLLLVGLVVLAAYLLRRGRWGLSEKGREIRVEEMRPLGLKHRLALVRVRGRVLLLGLSEKGITLLRDWEDEKD</sequence>
<keyword evidence="7" id="KW-0969">Cilium</keyword>